<dbReference type="EMBL" id="JAXUIC010000012">
    <property type="protein sequence ID" value="KAK4557681.1"/>
    <property type="molecule type" value="Genomic_DNA"/>
</dbReference>
<keyword evidence="3 8" id="KW-0812">Transmembrane</keyword>
<evidence type="ECO:0000313" key="11">
    <source>
        <dbReference type="EMBL" id="KAK4557681.1"/>
    </source>
</evidence>
<evidence type="ECO:0000256" key="8">
    <source>
        <dbReference type="RuleBase" id="RU280816"/>
    </source>
</evidence>
<feature type="transmembrane region" description="Helical" evidence="10">
    <location>
        <begin position="61"/>
        <end position="78"/>
    </location>
</feature>
<dbReference type="InterPro" id="IPR004326">
    <property type="entry name" value="Mlo"/>
</dbReference>
<comment type="subcellular location">
    <subcellularLocation>
        <location evidence="1 8">Membrane</location>
        <topology evidence="1 8">Multi-pass membrane protein</topology>
    </subcellularLocation>
</comment>
<evidence type="ECO:0000256" key="9">
    <source>
        <dbReference type="SAM" id="MobiDB-lite"/>
    </source>
</evidence>
<feature type="transmembrane region" description="Helical" evidence="10">
    <location>
        <begin position="145"/>
        <end position="166"/>
    </location>
</feature>
<dbReference type="GO" id="GO:0006952">
    <property type="term" value="P:defense response"/>
    <property type="evidence" value="ECO:0007669"/>
    <property type="project" value="UniProtKB-KW"/>
</dbReference>
<evidence type="ECO:0000256" key="7">
    <source>
        <dbReference type="ARBA" id="ARBA00023265"/>
    </source>
</evidence>
<evidence type="ECO:0000256" key="10">
    <source>
        <dbReference type="SAM" id="Phobius"/>
    </source>
</evidence>
<comment type="domain">
    <text evidence="8">The C-terminus contains a calmodulin-binding domain, which binds calmodulin in a calcium-dependent fashion.</text>
</comment>
<keyword evidence="8" id="KW-0112">Calmodulin-binding</keyword>
<dbReference type="GO" id="GO:0005516">
    <property type="term" value="F:calmodulin binding"/>
    <property type="evidence" value="ECO:0007669"/>
    <property type="project" value="UniProtKB-KW"/>
</dbReference>
<dbReference type="PANTHER" id="PTHR31942:SF54">
    <property type="entry name" value="MLO-LIKE PROTEIN 13"/>
    <property type="match status" value="1"/>
</dbReference>
<proteinExistence type="inferred from homology"/>
<comment type="caution">
    <text evidence="11">The sequence shown here is derived from an EMBL/GenBank/DDBJ whole genome shotgun (WGS) entry which is preliminary data.</text>
</comment>
<evidence type="ECO:0000256" key="6">
    <source>
        <dbReference type="ARBA" id="ARBA00023136"/>
    </source>
</evidence>
<dbReference type="Proteomes" id="UP001324115">
    <property type="component" value="Unassembled WGS sequence"/>
</dbReference>
<keyword evidence="5 8" id="KW-1133">Transmembrane helix</keyword>
<dbReference type="AlphaFoldDB" id="A0AAN7I2F1"/>
<evidence type="ECO:0000256" key="5">
    <source>
        <dbReference type="ARBA" id="ARBA00022989"/>
    </source>
</evidence>
<organism evidence="11 12">
    <name type="scientific">Quercus rubra</name>
    <name type="common">Northern red oak</name>
    <name type="synonym">Quercus borealis</name>
    <dbReference type="NCBI Taxonomy" id="3512"/>
    <lineage>
        <taxon>Eukaryota</taxon>
        <taxon>Viridiplantae</taxon>
        <taxon>Streptophyta</taxon>
        <taxon>Embryophyta</taxon>
        <taxon>Tracheophyta</taxon>
        <taxon>Spermatophyta</taxon>
        <taxon>Magnoliopsida</taxon>
        <taxon>eudicotyledons</taxon>
        <taxon>Gunneridae</taxon>
        <taxon>Pentapetalae</taxon>
        <taxon>rosids</taxon>
        <taxon>fabids</taxon>
        <taxon>Fagales</taxon>
        <taxon>Fagaceae</taxon>
        <taxon>Quercus</taxon>
    </lineage>
</organism>
<feature type="transmembrane region" description="Helical" evidence="10">
    <location>
        <begin position="386"/>
        <end position="410"/>
    </location>
</feature>
<gene>
    <name evidence="8" type="primary">MLO</name>
    <name evidence="11" type="ORF">RGQ29_007444</name>
</gene>
<evidence type="ECO:0000256" key="2">
    <source>
        <dbReference type="ARBA" id="ARBA00006574"/>
    </source>
</evidence>
<evidence type="ECO:0000256" key="4">
    <source>
        <dbReference type="ARBA" id="ARBA00022821"/>
    </source>
</evidence>
<keyword evidence="6 8" id="KW-0472">Membrane</keyword>
<comment type="similarity">
    <text evidence="2 8">Belongs to the MLO family.</text>
</comment>
<evidence type="ECO:0000256" key="1">
    <source>
        <dbReference type="ARBA" id="ARBA00004141"/>
    </source>
</evidence>
<feature type="region of interest" description="Disordered" evidence="9">
    <location>
        <begin position="473"/>
        <end position="509"/>
    </location>
</feature>
<keyword evidence="7 8" id="KW-0568">Pathogenesis-related protein</keyword>
<name>A0AAN7I2F1_QUERU</name>
<keyword evidence="4 8" id="KW-0611">Plant defense</keyword>
<evidence type="ECO:0000313" key="12">
    <source>
        <dbReference type="Proteomes" id="UP001324115"/>
    </source>
</evidence>
<protein>
    <recommendedName>
        <fullName evidence="8">MLO-like protein</fullName>
    </recommendedName>
</protein>
<accession>A0AAN7I2F1</accession>
<keyword evidence="12" id="KW-1185">Reference proteome</keyword>
<dbReference type="Pfam" id="PF03094">
    <property type="entry name" value="Mlo"/>
    <property type="match status" value="2"/>
</dbReference>
<feature type="transmembrane region" description="Helical" evidence="10">
    <location>
        <begin position="422"/>
        <end position="446"/>
    </location>
</feature>
<sequence>MEGEINSSLEYTPTWIVASVCFVIVLISLCAARGIHHLGKVLEHKGQEELNEALEKLKEELMLLGFISLLLTAFQGFISRMCIPTHLSYTMLPCKRGTVSSNGSEHYSNLATNNRRRLLSEDTNSGHCLHEGKVQLISLEALHQLHIFIFVLAIFHVIFCVSTMVLGGVRIRQWKVWEDSIKEEISRGESADPTKRNAPAYDNNKFLKQRTQGFWRKAEAVSWLISFFKQFYGSVNRSDYIELRKGFIKEHCRQNPKFDFHKYIVRTLESDFKKIVSISWYLWVFVVVFLLLNVAGWHSYFWLSFLPVILLLFVGAKLEHIITSLAQDAVESKINNREAQQVTEMTRDNSEAHNVVEKNAEDHEVPRVKPSDKHFWFSSPDIVLDLLQFILFQNSFEIAFFVWILCIYGFNSCIMEKPGFIITRLVMGVIVQVLCSYCTIPLYALVTQMGSSYKSAIFHKFVHSAFGSWATPGPRKRKFGRKGGQTEKSRTQMQKMAKESPQNDPISEQAIVVIEETSTSITEHPSVAQLPFTSS</sequence>
<feature type="transmembrane region" description="Helical" evidence="10">
    <location>
        <begin position="15"/>
        <end position="35"/>
    </location>
</feature>
<feature type="transmembrane region" description="Helical" evidence="10">
    <location>
        <begin position="275"/>
        <end position="294"/>
    </location>
</feature>
<reference evidence="11 12" key="1">
    <citation type="journal article" date="2023" name="G3 (Bethesda)">
        <title>A haplotype-resolved chromosome-scale genome for Quercus rubra L. provides insights into the genetics of adaptive traits for red oak species.</title>
        <authorList>
            <person name="Kapoor B."/>
            <person name="Jenkins J."/>
            <person name="Schmutz J."/>
            <person name="Zhebentyayeva T."/>
            <person name="Kuelheim C."/>
            <person name="Coggeshall M."/>
            <person name="Heim C."/>
            <person name="Lasky J.R."/>
            <person name="Leites L."/>
            <person name="Islam-Faridi N."/>
            <person name="Romero-Severson J."/>
            <person name="DeLeo V.L."/>
            <person name="Lucas S.M."/>
            <person name="Lazic D."/>
            <person name="Gailing O."/>
            <person name="Carlson J."/>
            <person name="Staton M."/>
        </authorList>
    </citation>
    <scope>NUCLEOTIDE SEQUENCE [LARGE SCALE GENOMIC DNA]</scope>
    <source>
        <strain evidence="11">Pseudo-F2</strain>
    </source>
</reference>
<evidence type="ECO:0000256" key="3">
    <source>
        <dbReference type="ARBA" id="ARBA00022692"/>
    </source>
</evidence>
<dbReference type="GO" id="GO:0016020">
    <property type="term" value="C:membrane"/>
    <property type="evidence" value="ECO:0007669"/>
    <property type="project" value="UniProtKB-SubCell"/>
</dbReference>
<comment type="function">
    <text evidence="8">May be involved in modulation of pathogen defense and leaf cell death.</text>
</comment>
<dbReference type="PANTHER" id="PTHR31942">
    <property type="entry name" value="MLO-LIKE PROTEIN 1"/>
    <property type="match status" value="1"/>
</dbReference>